<keyword evidence="5" id="KW-0206">Cytoskeleton</keyword>
<evidence type="ECO:0000256" key="5">
    <source>
        <dbReference type="ARBA" id="ARBA00023212"/>
    </source>
</evidence>
<dbReference type="Pfam" id="PF04130">
    <property type="entry name" value="GCP_C_terminal"/>
    <property type="match status" value="1"/>
</dbReference>
<dbReference type="EMBL" id="UZAG01001828">
    <property type="protein sequence ID" value="VDO12188.1"/>
    <property type="molecule type" value="Genomic_DNA"/>
</dbReference>
<dbReference type="AlphaFoldDB" id="A0A3P7W408"/>
<dbReference type="GO" id="GO:0005874">
    <property type="term" value="C:microtubule"/>
    <property type="evidence" value="ECO:0007669"/>
    <property type="project" value="UniProtKB-KW"/>
</dbReference>
<organism evidence="7 8">
    <name type="scientific">Brugia timori</name>
    <dbReference type="NCBI Taxonomy" id="42155"/>
    <lineage>
        <taxon>Eukaryota</taxon>
        <taxon>Metazoa</taxon>
        <taxon>Ecdysozoa</taxon>
        <taxon>Nematoda</taxon>
        <taxon>Chromadorea</taxon>
        <taxon>Rhabditida</taxon>
        <taxon>Spirurina</taxon>
        <taxon>Spiruromorpha</taxon>
        <taxon>Filarioidea</taxon>
        <taxon>Onchocercidae</taxon>
        <taxon>Brugia</taxon>
    </lineage>
</organism>
<dbReference type="Gene3D" id="1.20.120.1900">
    <property type="entry name" value="Gamma-tubulin complex, C-terminal domain"/>
    <property type="match status" value="1"/>
</dbReference>
<name>A0A3P7W408_9BILA</name>
<dbReference type="GO" id="GO:0043015">
    <property type="term" value="F:gamma-tubulin binding"/>
    <property type="evidence" value="ECO:0007669"/>
    <property type="project" value="InterPro"/>
</dbReference>
<dbReference type="InterPro" id="IPR042241">
    <property type="entry name" value="GCP_C_sf"/>
</dbReference>
<dbReference type="Proteomes" id="UP000280834">
    <property type="component" value="Unassembled WGS sequence"/>
</dbReference>
<evidence type="ECO:0000256" key="1">
    <source>
        <dbReference type="ARBA" id="ARBA00004245"/>
    </source>
</evidence>
<comment type="similarity">
    <text evidence="2">Belongs to the TUBGCP family.</text>
</comment>
<sequence length="134" mass="16093">MFLEMDDVDDLDGIIEAHSRYLGQLEEDLFLNEETTMVNAIEARKRFNEQQKILAHKDVYDTKFFEQEEERIRLEELQQHLEECYQPKVKNLNSKFVLLIRDILNILTAPPRKIHYVELALRLDFTGFYRNCEI</sequence>
<evidence type="ECO:0000256" key="3">
    <source>
        <dbReference type="ARBA" id="ARBA00022490"/>
    </source>
</evidence>
<protein>
    <recommendedName>
        <fullName evidence="6">Gamma tubulin complex component C-terminal domain-containing protein</fullName>
    </recommendedName>
</protein>
<comment type="subcellular location">
    <subcellularLocation>
        <location evidence="1">Cytoplasm</location>
        <location evidence="1">Cytoskeleton</location>
    </subcellularLocation>
</comment>
<dbReference type="InterPro" id="IPR040457">
    <property type="entry name" value="GCP_C"/>
</dbReference>
<keyword evidence="4" id="KW-0493">Microtubule</keyword>
<keyword evidence="8" id="KW-1185">Reference proteome</keyword>
<evidence type="ECO:0000259" key="6">
    <source>
        <dbReference type="Pfam" id="PF04130"/>
    </source>
</evidence>
<proteinExistence type="inferred from homology"/>
<accession>A0A3P7W408</accession>
<feature type="domain" description="Gamma tubulin complex component C-terminal" evidence="6">
    <location>
        <begin position="6"/>
        <end position="129"/>
    </location>
</feature>
<reference evidence="7 8" key="1">
    <citation type="submission" date="2018-11" db="EMBL/GenBank/DDBJ databases">
        <authorList>
            <consortium name="Pathogen Informatics"/>
        </authorList>
    </citation>
    <scope>NUCLEOTIDE SEQUENCE [LARGE SCALE GENOMIC DNA]</scope>
</reference>
<gene>
    <name evidence="7" type="ORF">BTMF_LOCUS2273</name>
</gene>
<keyword evidence="3" id="KW-0963">Cytoplasm</keyword>
<evidence type="ECO:0000256" key="4">
    <source>
        <dbReference type="ARBA" id="ARBA00022701"/>
    </source>
</evidence>
<evidence type="ECO:0000256" key="2">
    <source>
        <dbReference type="ARBA" id="ARBA00010337"/>
    </source>
</evidence>
<evidence type="ECO:0000313" key="8">
    <source>
        <dbReference type="Proteomes" id="UP000280834"/>
    </source>
</evidence>
<evidence type="ECO:0000313" key="7">
    <source>
        <dbReference type="EMBL" id="VDO12188.1"/>
    </source>
</evidence>